<feature type="compositionally biased region" description="Low complexity" evidence="1">
    <location>
        <begin position="254"/>
        <end position="268"/>
    </location>
</feature>
<proteinExistence type="predicted"/>
<protein>
    <recommendedName>
        <fullName evidence="4">CRAL-TRIO domain-containing protein</fullName>
    </recommendedName>
</protein>
<dbReference type="OrthoDB" id="2152335at2759"/>
<sequence>MDNMAQLAESFIAATNGAASRQDALLFLEARDMDVQAAAALYAVHKHFSADMTDFYTANPPFPFAALEENVFSFTVETATDLVGTPLLFVNLKHWHKDWVVDVSKGVVDPDALRAFQWALFWIISKALYVPAVRKQGLTLLSNTAGVDPSLSIHNIHMMLVDFIRNVVPVKLRTLIVCDDRPQSYFGMAWAYVSPSSQLLKSLGVEIIECNPRTVMSYVDAYSLPVEMDGKLVYNHEQWYKTQLSHFKKAKGVAPPEQQQQPPAAAPQSVTKSKPIIQATKVSQQPRPAAAASSSSASSTAPPEPAVVPSYEAISAAIIEDYKDRLLMHVTIAGKPMDELERIMARSEALEDARQRFGEKTNASVQSVALLESVLIDAEKESDKTYYDNVFHNVSQSVGRAKKQWEADIQSGRLSTVSQLRIEVFSLLESLKPESIVKNVWDTVESAVQKEIEPLYRSLER</sequence>
<comment type="caution">
    <text evidence="2">The sequence shown here is derived from an EMBL/GenBank/DDBJ whole genome shotgun (WGS) entry which is preliminary data.</text>
</comment>
<evidence type="ECO:0000313" key="2">
    <source>
        <dbReference type="EMBL" id="TPX78488.1"/>
    </source>
</evidence>
<name>A0A507FTA7_9FUNG</name>
<gene>
    <name evidence="2" type="ORF">CcCBS67573_g00227</name>
</gene>
<dbReference type="InterPro" id="IPR036865">
    <property type="entry name" value="CRAL-TRIO_dom_sf"/>
</dbReference>
<evidence type="ECO:0000256" key="1">
    <source>
        <dbReference type="SAM" id="MobiDB-lite"/>
    </source>
</evidence>
<dbReference type="AlphaFoldDB" id="A0A507FTA7"/>
<dbReference type="EMBL" id="QEAP01000003">
    <property type="protein sequence ID" value="TPX78488.1"/>
    <property type="molecule type" value="Genomic_DNA"/>
</dbReference>
<accession>A0A507FTA7</accession>
<reference evidence="2 3" key="1">
    <citation type="journal article" date="2019" name="Sci. Rep.">
        <title>Comparative genomics of chytrid fungi reveal insights into the obligate biotrophic and pathogenic lifestyle of Synchytrium endobioticum.</title>
        <authorList>
            <person name="van de Vossenberg B.T.L.H."/>
            <person name="Warris S."/>
            <person name="Nguyen H.D.T."/>
            <person name="van Gent-Pelzer M.P.E."/>
            <person name="Joly D.L."/>
            <person name="van de Geest H.C."/>
            <person name="Bonants P.J.M."/>
            <person name="Smith D.S."/>
            <person name="Levesque C.A."/>
            <person name="van der Lee T.A.J."/>
        </authorList>
    </citation>
    <scope>NUCLEOTIDE SEQUENCE [LARGE SCALE GENOMIC DNA]</scope>
    <source>
        <strain evidence="2 3">CBS 675.73</strain>
    </source>
</reference>
<evidence type="ECO:0000313" key="3">
    <source>
        <dbReference type="Proteomes" id="UP000320333"/>
    </source>
</evidence>
<keyword evidence="3" id="KW-1185">Reference proteome</keyword>
<dbReference type="Gene3D" id="3.40.525.10">
    <property type="entry name" value="CRAL-TRIO lipid binding domain"/>
    <property type="match status" value="1"/>
</dbReference>
<dbReference type="STRING" id="246404.A0A507FTA7"/>
<organism evidence="2 3">
    <name type="scientific">Chytriomyces confervae</name>
    <dbReference type="NCBI Taxonomy" id="246404"/>
    <lineage>
        <taxon>Eukaryota</taxon>
        <taxon>Fungi</taxon>
        <taxon>Fungi incertae sedis</taxon>
        <taxon>Chytridiomycota</taxon>
        <taxon>Chytridiomycota incertae sedis</taxon>
        <taxon>Chytridiomycetes</taxon>
        <taxon>Chytridiales</taxon>
        <taxon>Chytriomycetaceae</taxon>
        <taxon>Chytriomyces</taxon>
    </lineage>
</organism>
<dbReference type="Proteomes" id="UP000320333">
    <property type="component" value="Unassembled WGS sequence"/>
</dbReference>
<feature type="compositionally biased region" description="Low complexity" evidence="1">
    <location>
        <begin position="288"/>
        <end position="301"/>
    </location>
</feature>
<evidence type="ECO:0008006" key="4">
    <source>
        <dbReference type="Google" id="ProtNLM"/>
    </source>
</evidence>
<feature type="region of interest" description="Disordered" evidence="1">
    <location>
        <begin position="250"/>
        <end position="306"/>
    </location>
</feature>